<keyword evidence="1" id="KW-0812">Transmembrane</keyword>
<dbReference type="PaxDb" id="6239-K09D9.3"/>
<evidence type="ECO:0000256" key="1">
    <source>
        <dbReference type="SAM" id="Phobius"/>
    </source>
</evidence>
<feature type="transmembrane region" description="Helical" evidence="1">
    <location>
        <begin position="31"/>
        <end position="52"/>
    </location>
</feature>
<feature type="transmembrane region" description="Helical" evidence="1">
    <location>
        <begin position="102"/>
        <end position="131"/>
    </location>
</feature>
<dbReference type="GeneID" id="187210"/>
<dbReference type="Proteomes" id="UP000001940">
    <property type="component" value="Chromosome V"/>
</dbReference>
<dbReference type="AlphaFoldDB" id="Q9N5I2"/>
<evidence type="ECO:0000313" key="2">
    <source>
        <dbReference type="EMBL" id="CCD61371.1"/>
    </source>
</evidence>
<dbReference type="KEGG" id="cel:CELE_K09D9.3"/>
<feature type="transmembrane region" description="Helical" evidence="1">
    <location>
        <begin position="241"/>
        <end position="264"/>
    </location>
</feature>
<reference evidence="2 3" key="1">
    <citation type="journal article" date="1998" name="Science">
        <title>Genome sequence of the nematode C. elegans: a platform for investigating biology.</title>
        <authorList>
            <consortium name="The C. elegans sequencing consortium"/>
            <person name="Sulson J.E."/>
            <person name="Waterston R."/>
        </authorList>
    </citation>
    <scope>NUCLEOTIDE SEQUENCE [LARGE SCALE GENOMIC DNA]</scope>
    <source>
        <strain evidence="2 3">Bristol N2</strain>
    </source>
</reference>
<evidence type="ECO:0000313" key="4">
    <source>
        <dbReference type="WormBase" id="K09D9.3"/>
    </source>
</evidence>
<dbReference type="RefSeq" id="NP_504120.1">
    <property type="nucleotide sequence ID" value="NM_071719.1"/>
</dbReference>
<feature type="transmembrane region" description="Helical" evidence="1">
    <location>
        <begin position="152"/>
        <end position="176"/>
    </location>
</feature>
<sequence length="311" mass="36812">MQDNENGSALFYSKINFGKAYLQTVHPPFEIISFLFCYNVVSVLLFIGLLVWKQINLLQHFTGFIILLPIAIITDCLLYLIIKHPNLIEFLYRYPKYRYFSVWCTLHIFVAKLVFFRTIPHSLMLCYSLFLNKKDEERKYYLCGCRITRTKISFFIIFLIFFVDFLRVLALFSAILKQTPPSKINFQDAYLSAHLLLPDGRVIHFDLLRILIISLVMLNILKKICSHPTGKLFETSEYLYIVHILVYLWIVFICTVAYMTLFYFEVLEGPENVIAFQDSTILHYSFVYPIYFTIWKQKKQITDRKSITPIN</sequence>
<dbReference type="OMA" id="WIVFICT"/>
<dbReference type="InParanoid" id="Q9N5I2"/>
<accession>Q9N5I2</accession>
<dbReference type="EMBL" id="BX284605">
    <property type="protein sequence ID" value="CCD61371.1"/>
    <property type="molecule type" value="Genomic_DNA"/>
</dbReference>
<dbReference type="CTD" id="187210"/>
<feature type="transmembrane region" description="Helical" evidence="1">
    <location>
        <begin position="202"/>
        <end position="221"/>
    </location>
</feature>
<name>Q9N5I2_CAEEL</name>
<dbReference type="eggNOG" id="ENOG502TJU9">
    <property type="taxonomic scope" value="Eukaryota"/>
</dbReference>
<dbReference type="UCSC" id="K09D9.3">
    <property type="organism name" value="c. elegans"/>
</dbReference>
<keyword evidence="1" id="KW-0472">Membrane</keyword>
<feature type="transmembrane region" description="Helical" evidence="1">
    <location>
        <begin position="276"/>
        <end position="295"/>
    </location>
</feature>
<dbReference type="WormBase" id="K09D9.3">
    <property type="protein sequence ID" value="CE21057"/>
    <property type="gene ID" value="WBGene00019566"/>
</dbReference>
<dbReference type="FunCoup" id="Q9N5I2">
    <property type="interactions" value="289"/>
</dbReference>
<dbReference type="HOGENOM" id="CLU_889173_0_0_1"/>
<proteinExistence type="predicted"/>
<protein>
    <submittedName>
        <fullName evidence="2">Serpentine Receptor, class Z</fullName>
    </submittedName>
</protein>
<feature type="transmembrane region" description="Helical" evidence="1">
    <location>
        <begin position="64"/>
        <end position="82"/>
    </location>
</feature>
<keyword evidence="2" id="KW-0675">Receptor</keyword>
<dbReference type="AGR" id="WB:WBGene00019566"/>
<gene>
    <name evidence="2" type="ORF">CELE_K09D9.3</name>
    <name evidence="2 4" type="ORF">K09D9.3</name>
</gene>
<organism evidence="2 3">
    <name type="scientific">Caenorhabditis elegans</name>
    <dbReference type="NCBI Taxonomy" id="6239"/>
    <lineage>
        <taxon>Eukaryota</taxon>
        <taxon>Metazoa</taxon>
        <taxon>Ecdysozoa</taxon>
        <taxon>Nematoda</taxon>
        <taxon>Chromadorea</taxon>
        <taxon>Rhabditida</taxon>
        <taxon>Rhabditina</taxon>
        <taxon>Rhabditomorpha</taxon>
        <taxon>Rhabditoidea</taxon>
        <taxon>Rhabditidae</taxon>
        <taxon>Peloderinae</taxon>
        <taxon>Caenorhabditis</taxon>
    </lineage>
</organism>
<keyword evidence="1" id="KW-1133">Transmembrane helix</keyword>
<evidence type="ECO:0000313" key="3">
    <source>
        <dbReference type="Proteomes" id="UP000001940"/>
    </source>
</evidence>
<keyword evidence="3" id="KW-1185">Reference proteome</keyword>